<dbReference type="GO" id="GO:0035025">
    <property type="term" value="P:positive regulation of Rho protein signal transduction"/>
    <property type="evidence" value="ECO:0007669"/>
    <property type="project" value="TreeGrafter"/>
</dbReference>
<keyword evidence="4" id="KW-1185">Reference proteome</keyword>
<feature type="compositionally biased region" description="Polar residues" evidence="2">
    <location>
        <begin position="35"/>
        <end position="47"/>
    </location>
</feature>
<gene>
    <name evidence="3" type="ORF">J1605_009365</name>
</gene>
<feature type="compositionally biased region" description="Basic and acidic residues" evidence="2">
    <location>
        <begin position="95"/>
        <end position="104"/>
    </location>
</feature>
<dbReference type="SUPFAM" id="SSF46966">
    <property type="entry name" value="Spectrin repeat"/>
    <property type="match status" value="1"/>
</dbReference>
<dbReference type="PANTHER" id="PTHR22826">
    <property type="entry name" value="RHO GUANINE EXCHANGE FACTOR-RELATED"/>
    <property type="match status" value="1"/>
</dbReference>
<evidence type="ECO:0000313" key="4">
    <source>
        <dbReference type="Proteomes" id="UP001159641"/>
    </source>
</evidence>
<dbReference type="PANTHER" id="PTHR22826:SF115">
    <property type="entry name" value="GUANINE NUCLEOTIDE EXCHANGE FACTOR DBS"/>
    <property type="match status" value="1"/>
</dbReference>
<dbReference type="Proteomes" id="UP001159641">
    <property type="component" value="Unassembled WGS sequence"/>
</dbReference>
<name>A0AB34GVU4_ESCRO</name>
<dbReference type="InterPro" id="IPR051336">
    <property type="entry name" value="RhoGEF_Guanine_NuclExch_SF"/>
</dbReference>
<dbReference type="AlphaFoldDB" id="A0AB34GVU4"/>
<feature type="region of interest" description="Disordered" evidence="2">
    <location>
        <begin position="24"/>
        <end position="47"/>
    </location>
</feature>
<dbReference type="Gene3D" id="1.20.58.60">
    <property type="match status" value="1"/>
</dbReference>
<sequence>MGGALFPQEDMRLALDEGRSVLESIREPLARGPEQSPNQDQLDSQSTVQRLLAQLNETEAAFDEFWAKHQQKLEQCLQLRHFEQDFREDLASFEEKSSVRRDVGGRAGRPGDAALSVTVPAEAPLPALSPMGGGRGGSLAH</sequence>
<dbReference type="EMBL" id="JAIQCJ010002088">
    <property type="protein sequence ID" value="KAJ8783282.1"/>
    <property type="molecule type" value="Genomic_DNA"/>
</dbReference>
<feature type="region of interest" description="Disordered" evidence="2">
    <location>
        <begin position="95"/>
        <end position="141"/>
    </location>
</feature>
<reference evidence="3 4" key="1">
    <citation type="submission" date="2022-11" db="EMBL/GenBank/DDBJ databases">
        <title>Whole genome sequence of Eschrichtius robustus ER-17-0199.</title>
        <authorList>
            <person name="Bruniche-Olsen A."/>
            <person name="Black A.N."/>
            <person name="Fields C.J."/>
            <person name="Walden K."/>
            <person name="Dewoody J.A."/>
        </authorList>
    </citation>
    <scope>NUCLEOTIDE SEQUENCE [LARGE SCALE GENOMIC DNA]</scope>
    <source>
        <strain evidence="3">ER-17-0199</strain>
        <tissue evidence="3">Blubber</tissue>
    </source>
</reference>
<evidence type="ECO:0000256" key="1">
    <source>
        <dbReference type="ARBA" id="ARBA00022658"/>
    </source>
</evidence>
<accession>A0AB34GVU4</accession>
<organism evidence="3 4">
    <name type="scientific">Eschrichtius robustus</name>
    <name type="common">California gray whale</name>
    <name type="synonym">Eschrichtius gibbosus</name>
    <dbReference type="NCBI Taxonomy" id="9764"/>
    <lineage>
        <taxon>Eukaryota</taxon>
        <taxon>Metazoa</taxon>
        <taxon>Chordata</taxon>
        <taxon>Craniata</taxon>
        <taxon>Vertebrata</taxon>
        <taxon>Euteleostomi</taxon>
        <taxon>Mammalia</taxon>
        <taxon>Eutheria</taxon>
        <taxon>Laurasiatheria</taxon>
        <taxon>Artiodactyla</taxon>
        <taxon>Whippomorpha</taxon>
        <taxon>Cetacea</taxon>
        <taxon>Mysticeti</taxon>
        <taxon>Eschrichtiidae</taxon>
        <taxon>Eschrichtius</taxon>
    </lineage>
</organism>
<dbReference type="GO" id="GO:0005737">
    <property type="term" value="C:cytoplasm"/>
    <property type="evidence" value="ECO:0007669"/>
    <property type="project" value="TreeGrafter"/>
</dbReference>
<evidence type="ECO:0000256" key="2">
    <source>
        <dbReference type="SAM" id="MobiDB-lite"/>
    </source>
</evidence>
<feature type="compositionally biased region" description="Gly residues" evidence="2">
    <location>
        <begin position="131"/>
        <end position="141"/>
    </location>
</feature>
<dbReference type="GO" id="GO:0005085">
    <property type="term" value="F:guanyl-nucleotide exchange factor activity"/>
    <property type="evidence" value="ECO:0007669"/>
    <property type="project" value="UniProtKB-KW"/>
</dbReference>
<protein>
    <submittedName>
        <fullName evidence="3">Uncharacterized protein</fullName>
    </submittedName>
</protein>
<comment type="caution">
    <text evidence="3">The sequence shown here is derived from an EMBL/GenBank/DDBJ whole genome shotgun (WGS) entry which is preliminary data.</text>
</comment>
<evidence type="ECO:0000313" key="3">
    <source>
        <dbReference type="EMBL" id="KAJ8783282.1"/>
    </source>
</evidence>
<keyword evidence="1" id="KW-0344">Guanine-nucleotide releasing factor</keyword>
<proteinExistence type="predicted"/>